<reference evidence="2 3" key="1">
    <citation type="journal article" date="2011" name="J. Bacteriol.">
        <title>Genome sequence of Chthoniobacter flavus Ellin428, an aerobic heterotrophic soil bacterium.</title>
        <authorList>
            <person name="Kant R."/>
            <person name="van Passel M.W."/>
            <person name="Palva A."/>
            <person name="Lucas S."/>
            <person name="Lapidus A."/>
            <person name="Glavina Del Rio T."/>
            <person name="Dalin E."/>
            <person name="Tice H."/>
            <person name="Bruce D."/>
            <person name="Goodwin L."/>
            <person name="Pitluck S."/>
            <person name="Larimer F.W."/>
            <person name="Land M.L."/>
            <person name="Hauser L."/>
            <person name="Sangwan P."/>
            <person name="de Vos W.M."/>
            <person name="Janssen P.H."/>
            <person name="Smidt H."/>
        </authorList>
    </citation>
    <scope>NUCLEOTIDE SEQUENCE [LARGE SCALE GENOMIC DNA]</scope>
    <source>
        <strain evidence="2 3">Ellin428</strain>
    </source>
</reference>
<dbReference type="InParanoid" id="B4D9X2"/>
<evidence type="ECO:0000256" key="1">
    <source>
        <dbReference type="SAM" id="SignalP"/>
    </source>
</evidence>
<evidence type="ECO:0000313" key="3">
    <source>
        <dbReference type="Proteomes" id="UP000005824"/>
    </source>
</evidence>
<sequence length="45" mass="4847">MPVTMSSNPLRIVLLLFITGESNAAPCNPHCASAAIKLNPHQTMR</sequence>
<feature type="chain" id="PRO_5002803054" evidence="1">
    <location>
        <begin position="25"/>
        <end position="45"/>
    </location>
</feature>
<proteinExistence type="predicted"/>
<name>B4D9X2_9BACT</name>
<evidence type="ECO:0000313" key="2">
    <source>
        <dbReference type="EMBL" id="EDY16726.1"/>
    </source>
</evidence>
<gene>
    <name evidence="2" type="ORF">CfE428DRAFT_5689</name>
</gene>
<dbReference type="Proteomes" id="UP000005824">
    <property type="component" value="Unassembled WGS sequence"/>
</dbReference>
<dbReference type="AlphaFoldDB" id="B4D9X2"/>
<feature type="signal peptide" evidence="1">
    <location>
        <begin position="1"/>
        <end position="24"/>
    </location>
</feature>
<protein>
    <submittedName>
        <fullName evidence="2">Uncharacterized protein</fullName>
    </submittedName>
</protein>
<keyword evidence="1" id="KW-0732">Signal</keyword>
<organism evidence="2 3">
    <name type="scientific">Chthoniobacter flavus Ellin428</name>
    <dbReference type="NCBI Taxonomy" id="497964"/>
    <lineage>
        <taxon>Bacteria</taxon>
        <taxon>Pseudomonadati</taxon>
        <taxon>Verrucomicrobiota</taxon>
        <taxon>Spartobacteria</taxon>
        <taxon>Chthoniobacterales</taxon>
        <taxon>Chthoniobacteraceae</taxon>
        <taxon>Chthoniobacter</taxon>
    </lineage>
</organism>
<dbReference type="EMBL" id="ABVL01000028">
    <property type="protein sequence ID" value="EDY16726.1"/>
    <property type="molecule type" value="Genomic_DNA"/>
</dbReference>
<comment type="caution">
    <text evidence="2">The sequence shown here is derived from an EMBL/GenBank/DDBJ whole genome shotgun (WGS) entry which is preliminary data.</text>
</comment>
<accession>B4D9X2</accession>
<keyword evidence="3" id="KW-1185">Reference proteome</keyword>